<feature type="compositionally biased region" description="Basic and acidic residues" evidence="1">
    <location>
        <begin position="125"/>
        <end position="146"/>
    </location>
</feature>
<evidence type="ECO:0000313" key="2">
    <source>
        <dbReference type="EMBL" id="KAF4647969.1"/>
    </source>
</evidence>
<feature type="region of interest" description="Disordered" evidence="1">
    <location>
        <begin position="123"/>
        <end position="174"/>
    </location>
</feature>
<sequence>STTSARGERRVRREALVEKANKDELSDDSGDFHSLGIPENSLPVREGARVPFRTAADVAASRAHSLPLRTTVMVAEGHKEESKLEDAQCVSGLQAVIENSLGHLASQVSALAVRVNALSVGPSNEPRELVCDESKPHDDARLSREDNTEDDDNLINSVSRNQSQGGSNRRLVQEARKEARQELAVVKLGIYDGKAISPDHTSHASIRAHLSSFDRALDYCAISSGSPTCYFLLLYSLSEKVRNRVDARLGPKKDYDVEGDIFAHFKGRYRALRSALLTLYLDPSEAS</sequence>
<keyword evidence="3" id="KW-1185">Reference proteome</keyword>
<feature type="non-terminal residue" evidence="2">
    <location>
        <position position="1"/>
    </location>
</feature>
<comment type="caution">
    <text evidence="2">The sequence shown here is derived from an EMBL/GenBank/DDBJ whole genome shotgun (WGS) entry which is preliminary data.</text>
</comment>
<gene>
    <name evidence="2" type="ORF">FOL47_003919</name>
</gene>
<organism evidence="2 3">
    <name type="scientific">Perkinsus chesapeaki</name>
    <name type="common">Clam parasite</name>
    <name type="synonym">Perkinsus andrewsi</name>
    <dbReference type="NCBI Taxonomy" id="330153"/>
    <lineage>
        <taxon>Eukaryota</taxon>
        <taxon>Sar</taxon>
        <taxon>Alveolata</taxon>
        <taxon>Perkinsozoa</taxon>
        <taxon>Perkinsea</taxon>
        <taxon>Perkinsida</taxon>
        <taxon>Perkinsidae</taxon>
        <taxon>Perkinsus</taxon>
    </lineage>
</organism>
<dbReference type="OrthoDB" id="10453449at2759"/>
<feature type="compositionally biased region" description="Polar residues" evidence="1">
    <location>
        <begin position="154"/>
        <end position="167"/>
    </location>
</feature>
<feature type="region of interest" description="Disordered" evidence="1">
    <location>
        <begin position="1"/>
        <end position="40"/>
    </location>
</feature>
<dbReference type="Proteomes" id="UP000591131">
    <property type="component" value="Unassembled WGS sequence"/>
</dbReference>
<reference evidence="2 3" key="1">
    <citation type="submission" date="2020-04" db="EMBL/GenBank/DDBJ databases">
        <title>Perkinsus chesapeaki whole genome sequence.</title>
        <authorList>
            <person name="Bogema D.R."/>
        </authorList>
    </citation>
    <scope>NUCLEOTIDE SEQUENCE [LARGE SCALE GENOMIC DNA]</scope>
    <source>
        <strain evidence="2">ATCC PRA-425</strain>
    </source>
</reference>
<feature type="non-terminal residue" evidence="2">
    <location>
        <position position="287"/>
    </location>
</feature>
<proteinExistence type="predicted"/>
<protein>
    <submittedName>
        <fullName evidence="2">Uncharacterized protein</fullName>
    </submittedName>
</protein>
<dbReference type="EMBL" id="JAAPAO010002261">
    <property type="protein sequence ID" value="KAF4647969.1"/>
    <property type="molecule type" value="Genomic_DNA"/>
</dbReference>
<evidence type="ECO:0000313" key="3">
    <source>
        <dbReference type="Proteomes" id="UP000591131"/>
    </source>
</evidence>
<name>A0A7J6KMQ2_PERCH</name>
<dbReference type="AlphaFoldDB" id="A0A7J6KMQ2"/>
<evidence type="ECO:0000256" key="1">
    <source>
        <dbReference type="SAM" id="MobiDB-lite"/>
    </source>
</evidence>
<feature type="compositionally biased region" description="Basic and acidic residues" evidence="1">
    <location>
        <begin position="1"/>
        <end position="24"/>
    </location>
</feature>
<accession>A0A7J6KMQ2</accession>